<dbReference type="RefSeq" id="WP_367722672.1">
    <property type="nucleotide sequence ID" value="NZ_JBFOCI010000002.1"/>
</dbReference>
<keyword evidence="2" id="KW-0328">Glycosyltransferase</keyword>
<sequence>MTEVTSPVLPVSLIIVSDYATADGDGELRLALQAYGRDPEGIPAEIVVMLPTGRSFRPDEDPDLAEVAAVAAIIVVTHDSEESSQLKDAGLAHCRHDVVAVVEADCLPRPGWLATLFSSFAMRPEAEAISGRTSYGDDSMMKRVFSLLDRGFLECRDPDGRITHVSNNGALYRRTMLERFPYEPHLGPFISAHLRQHAMVREGIVVELDARALSIHAYEGLPFLWDLRRNKGFQHAQMKLRKAPERGRLGAALSAVMASFNENRRTARAVGRDFCRPGDWPLFWVMMFLVRIPEFAGAIATDDTAGFMASTKYR</sequence>
<dbReference type="EMBL" id="JBFOCI010000002">
    <property type="protein sequence ID" value="MEW9805580.1"/>
    <property type="molecule type" value="Genomic_DNA"/>
</dbReference>
<gene>
    <name evidence="2" type="ORF">ABUE31_06265</name>
</gene>
<dbReference type="GO" id="GO:0016757">
    <property type="term" value="F:glycosyltransferase activity"/>
    <property type="evidence" value="ECO:0007669"/>
    <property type="project" value="UniProtKB-KW"/>
</dbReference>
<dbReference type="InterPro" id="IPR029044">
    <property type="entry name" value="Nucleotide-diphossugar_trans"/>
</dbReference>
<dbReference type="Gene3D" id="3.90.550.10">
    <property type="entry name" value="Spore Coat Polysaccharide Biosynthesis Protein SpsA, Chain A"/>
    <property type="match status" value="1"/>
</dbReference>
<evidence type="ECO:0000259" key="1">
    <source>
        <dbReference type="Pfam" id="PF00535"/>
    </source>
</evidence>
<dbReference type="SUPFAM" id="SSF53448">
    <property type="entry name" value="Nucleotide-diphospho-sugar transferases"/>
    <property type="match status" value="1"/>
</dbReference>
<dbReference type="InterPro" id="IPR001173">
    <property type="entry name" value="Glyco_trans_2-like"/>
</dbReference>
<keyword evidence="3" id="KW-1185">Reference proteome</keyword>
<evidence type="ECO:0000313" key="3">
    <source>
        <dbReference type="Proteomes" id="UP001556196"/>
    </source>
</evidence>
<reference evidence="2 3" key="1">
    <citation type="submission" date="2024-06" db="EMBL/GenBank/DDBJ databases">
        <authorList>
            <person name="Tuo L."/>
        </authorList>
    </citation>
    <scope>NUCLEOTIDE SEQUENCE [LARGE SCALE GENOMIC DNA]</scope>
    <source>
        <strain evidence="2 3">ZMM04-5</strain>
    </source>
</reference>
<keyword evidence="2" id="KW-0808">Transferase</keyword>
<feature type="domain" description="Glycosyltransferase 2-like" evidence="1">
    <location>
        <begin position="83"/>
        <end position="179"/>
    </location>
</feature>
<dbReference type="Proteomes" id="UP001556196">
    <property type="component" value="Unassembled WGS sequence"/>
</dbReference>
<name>A0ABV3QXJ6_9HYPH</name>
<organism evidence="2 3">
    <name type="scientific">Mesorhizobium marinum</name>
    <dbReference type="NCBI Taxonomy" id="3228790"/>
    <lineage>
        <taxon>Bacteria</taxon>
        <taxon>Pseudomonadati</taxon>
        <taxon>Pseudomonadota</taxon>
        <taxon>Alphaproteobacteria</taxon>
        <taxon>Hyphomicrobiales</taxon>
        <taxon>Phyllobacteriaceae</taxon>
        <taxon>Mesorhizobium</taxon>
    </lineage>
</organism>
<evidence type="ECO:0000313" key="2">
    <source>
        <dbReference type="EMBL" id="MEW9805580.1"/>
    </source>
</evidence>
<proteinExistence type="predicted"/>
<protein>
    <submittedName>
        <fullName evidence="2">Glycosyltransferase</fullName>
        <ecNumber evidence="2">2.4.-.-</ecNumber>
    </submittedName>
</protein>
<dbReference type="Pfam" id="PF00535">
    <property type="entry name" value="Glycos_transf_2"/>
    <property type="match status" value="1"/>
</dbReference>
<dbReference type="EC" id="2.4.-.-" evidence="2"/>
<accession>A0ABV3QXJ6</accession>
<comment type="caution">
    <text evidence="2">The sequence shown here is derived from an EMBL/GenBank/DDBJ whole genome shotgun (WGS) entry which is preliminary data.</text>
</comment>